<evidence type="ECO:0000259" key="1">
    <source>
        <dbReference type="Pfam" id="PF02384"/>
    </source>
</evidence>
<dbReference type="RefSeq" id="WP_369141340.1">
    <property type="nucleotide sequence ID" value="NZ_JBFTEZ010000001.1"/>
</dbReference>
<dbReference type="GO" id="GO:0032259">
    <property type="term" value="P:methylation"/>
    <property type="evidence" value="ECO:0007669"/>
    <property type="project" value="UniProtKB-KW"/>
</dbReference>
<gene>
    <name evidence="2" type="ORF">AB6N35_00140</name>
</gene>
<organism evidence="2 3">
    <name type="scientific">Dietzia cinnamea</name>
    <dbReference type="NCBI Taxonomy" id="321318"/>
    <lineage>
        <taxon>Bacteria</taxon>
        <taxon>Bacillati</taxon>
        <taxon>Actinomycetota</taxon>
        <taxon>Actinomycetes</taxon>
        <taxon>Mycobacteriales</taxon>
        <taxon>Dietziaceae</taxon>
        <taxon>Dietzia</taxon>
    </lineage>
</organism>
<proteinExistence type="predicted"/>
<sequence>MRELSAATKAKTKQRWLQAVASRVTILRPDLALDLLDLLGVEPLETDPLAGRTIGEIAVCYEALLAELDPVARRSAGQYFTPDDAAHLMAKRSAAFPTGIWMDPCCGVGNLAWHLAGVQDDPATFVRDRLVLVDLDDHALRSAVALIAADYLAEGDTEGLAALRGRAVRRDFLTRTALPEHQFVIVNPPYARDRVRAGFATGKTQELFAFFLERIAKDSQGFIAVTPASYLSSPKFQSLRTVLETNTTGGEVLVFDNVPDTLFRGYKFGSSNTSKTNFVRAAITACSPEMSRWKTTPIIRWRAASRQRMLAGCTNLLTPRLMGPHGEWVKTAPGLEAVWETLESAQQTLADLLVSEETEHRLTVAMTPRYYISAAFRDLNRGSKTVLHFASAEDRDRAALVLNSSIPYLWWRALDGGVTLPKRVLRSIPIPDTVVADPKWIERLQQTEESSVVTKLNAGSLNENVKRPRDLVDGIDALLMPDIDRDFSLVYAEDMFPSH</sequence>
<dbReference type="Proteomes" id="UP001560293">
    <property type="component" value="Unassembled WGS sequence"/>
</dbReference>
<dbReference type="Gene3D" id="3.40.50.150">
    <property type="entry name" value="Vaccinia Virus protein VP39"/>
    <property type="match status" value="1"/>
</dbReference>
<evidence type="ECO:0000313" key="3">
    <source>
        <dbReference type="Proteomes" id="UP001560293"/>
    </source>
</evidence>
<dbReference type="EMBL" id="JBFTEZ010000001">
    <property type="protein sequence ID" value="MEX6462775.1"/>
    <property type="molecule type" value="Genomic_DNA"/>
</dbReference>
<dbReference type="InterPro" id="IPR003356">
    <property type="entry name" value="DNA_methylase_A-5"/>
</dbReference>
<keyword evidence="2" id="KW-0489">Methyltransferase</keyword>
<reference evidence="3" key="1">
    <citation type="submission" date="2024-07" db="EMBL/GenBank/DDBJ databases">
        <title>Pseudomonas strain that inhibits Aeromonas fish pathogens.</title>
        <authorList>
            <person name="Wildschutte H."/>
        </authorList>
    </citation>
    <scope>NUCLEOTIDE SEQUENCE [LARGE SCALE GENOMIC DNA]</scope>
    <source>
        <strain evidence="3">n60</strain>
    </source>
</reference>
<keyword evidence="2" id="KW-0808">Transferase</keyword>
<dbReference type="GO" id="GO:0008168">
    <property type="term" value="F:methyltransferase activity"/>
    <property type="evidence" value="ECO:0007669"/>
    <property type="project" value="UniProtKB-KW"/>
</dbReference>
<comment type="caution">
    <text evidence="2">The sequence shown here is derived from an EMBL/GenBank/DDBJ whole genome shotgun (WGS) entry which is preliminary data.</text>
</comment>
<feature type="domain" description="DNA methylase adenine-specific" evidence="1">
    <location>
        <begin position="60"/>
        <end position="111"/>
    </location>
</feature>
<dbReference type="PRINTS" id="PR00507">
    <property type="entry name" value="N12N6MTFRASE"/>
</dbReference>
<accession>A0ABV3YCW8</accession>
<keyword evidence="3" id="KW-1185">Reference proteome</keyword>
<name>A0ABV3YCW8_9ACTN</name>
<dbReference type="InterPro" id="IPR029063">
    <property type="entry name" value="SAM-dependent_MTases_sf"/>
</dbReference>
<dbReference type="SUPFAM" id="SSF53335">
    <property type="entry name" value="S-adenosyl-L-methionine-dependent methyltransferases"/>
    <property type="match status" value="1"/>
</dbReference>
<dbReference type="Pfam" id="PF02384">
    <property type="entry name" value="N6_Mtase"/>
    <property type="match status" value="1"/>
</dbReference>
<evidence type="ECO:0000313" key="2">
    <source>
        <dbReference type="EMBL" id="MEX6462775.1"/>
    </source>
</evidence>
<protein>
    <submittedName>
        <fullName evidence="2">N-6 DNA methylase</fullName>
    </submittedName>
</protein>